<sequence length="85" mass="9706">MYLASVSSCPFRLVLLTRSDPARSTRLSLERRRVAEPGSRLHMCTVKIQWDRVDAWHRMLTTHTGLQWVGMKGHSGATSPETIRD</sequence>
<comment type="caution">
    <text evidence="1">The sequence shown here is derived from an EMBL/GenBank/DDBJ whole genome shotgun (WGS) entry which is preliminary data.</text>
</comment>
<evidence type="ECO:0000313" key="2">
    <source>
        <dbReference type="Proteomes" id="UP000314294"/>
    </source>
</evidence>
<evidence type="ECO:0000313" key="1">
    <source>
        <dbReference type="EMBL" id="TNN65466.1"/>
    </source>
</evidence>
<dbReference type="EMBL" id="SRLO01000234">
    <property type="protein sequence ID" value="TNN65466.1"/>
    <property type="molecule type" value="Genomic_DNA"/>
</dbReference>
<keyword evidence="2" id="KW-1185">Reference proteome</keyword>
<reference evidence="1 2" key="1">
    <citation type="submission" date="2019-03" db="EMBL/GenBank/DDBJ databases">
        <title>First draft genome of Liparis tanakae, snailfish: a comprehensive survey of snailfish specific genes.</title>
        <authorList>
            <person name="Kim W."/>
            <person name="Song I."/>
            <person name="Jeong J.-H."/>
            <person name="Kim D."/>
            <person name="Kim S."/>
            <person name="Ryu S."/>
            <person name="Song J.Y."/>
            <person name="Lee S.K."/>
        </authorList>
    </citation>
    <scope>NUCLEOTIDE SEQUENCE [LARGE SCALE GENOMIC DNA]</scope>
    <source>
        <tissue evidence="1">Muscle</tissue>
    </source>
</reference>
<dbReference type="Proteomes" id="UP000314294">
    <property type="component" value="Unassembled WGS sequence"/>
</dbReference>
<accession>A0A4Z2HI68</accession>
<gene>
    <name evidence="1" type="ORF">EYF80_024285</name>
</gene>
<organism evidence="1 2">
    <name type="scientific">Liparis tanakae</name>
    <name type="common">Tanaka's snailfish</name>
    <dbReference type="NCBI Taxonomy" id="230148"/>
    <lineage>
        <taxon>Eukaryota</taxon>
        <taxon>Metazoa</taxon>
        <taxon>Chordata</taxon>
        <taxon>Craniata</taxon>
        <taxon>Vertebrata</taxon>
        <taxon>Euteleostomi</taxon>
        <taxon>Actinopterygii</taxon>
        <taxon>Neopterygii</taxon>
        <taxon>Teleostei</taxon>
        <taxon>Neoteleostei</taxon>
        <taxon>Acanthomorphata</taxon>
        <taxon>Eupercaria</taxon>
        <taxon>Perciformes</taxon>
        <taxon>Cottioidei</taxon>
        <taxon>Cottales</taxon>
        <taxon>Liparidae</taxon>
        <taxon>Liparis</taxon>
    </lineage>
</organism>
<dbReference type="AlphaFoldDB" id="A0A4Z2HI68"/>
<protein>
    <submittedName>
        <fullName evidence="1">Uncharacterized protein</fullName>
    </submittedName>
</protein>
<proteinExistence type="predicted"/>
<name>A0A4Z2HI68_9TELE</name>